<evidence type="ECO:0000313" key="2">
    <source>
        <dbReference type="Proteomes" id="UP001323798"/>
    </source>
</evidence>
<evidence type="ECO:0008006" key="3">
    <source>
        <dbReference type="Google" id="ProtNLM"/>
    </source>
</evidence>
<name>A0ABZ0SQU8_9MICO</name>
<dbReference type="Proteomes" id="UP001323798">
    <property type="component" value="Chromosome"/>
</dbReference>
<dbReference type="RefSeq" id="WP_320944044.1">
    <property type="nucleotide sequence ID" value="NZ_BAABEU010000010.1"/>
</dbReference>
<evidence type="ECO:0000313" key="1">
    <source>
        <dbReference type="EMBL" id="WPR91344.1"/>
    </source>
</evidence>
<dbReference type="EMBL" id="CP139368">
    <property type="protein sequence ID" value="WPR91344.1"/>
    <property type="molecule type" value="Genomic_DNA"/>
</dbReference>
<accession>A0ABZ0SQU8</accession>
<proteinExistence type="predicted"/>
<organism evidence="1 2">
    <name type="scientific">Microbacterium rhizosphaerae</name>
    <dbReference type="NCBI Taxonomy" id="1678237"/>
    <lineage>
        <taxon>Bacteria</taxon>
        <taxon>Bacillati</taxon>
        <taxon>Actinomycetota</taxon>
        <taxon>Actinomycetes</taxon>
        <taxon>Micrococcales</taxon>
        <taxon>Microbacteriaceae</taxon>
        <taxon>Microbacterium</taxon>
    </lineage>
</organism>
<sequence>MSMQQSLVADGPAPEFASELALFGRFVGEWEVRNAVYSETAQTWSESDLVWTFGWIIDGRGIQDVLVNAAGSALGTTVRTWDSRVGWRVVWFCPRAAEHVVLTAEQDGNRIELVGVQADGRRVRWVFSDIASETFKWDGWCSNDDGSTWWHEQHMDAQRVTR</sequence>
<reference evidence="1 2" key="1">
    <citation type="submission" date="2023-11" db="EMBL/GenBank/DDBJ databases">
        <title>Genome sequence of Microbacterium rhizosphaerae KACC 19337.</title>
        <authorList>
            <person name="Choi H."/>
            <person name="Kim S."/>
            <person name="Kim Y."/>
            <person name="Kwon S.-W."/>
            <person name="Heo J."/>
        </authorList>
    </citation>
    <scope>NUCLEOTIDE SEQUENCE [LARGE SCALE GENOMIC DNA]</scope>
    <source>
        <strain evidence="1 2">KACC 19337</strain>
    </source>
</reference>
<keyword evidence="2" id="KW-1185">Reference proteome</keyword>
<gene>
    <name evidence="1" type="ORF">SM116_08730</name>
</gene>
<protein>
    <recommendedName>
        <fullName evidence="3">DUF1579 domain-containing protein</fullName>
    </recommendedName>
</protein>